<protein>
    <submittedName>
        <fullName evidence="4">Acetyltransferase</fullName>
    </submittedName>
</protein>
<evidence type="ECO:0000313" key="4">
    <source>
        <dbReference type="EMBL" id="EAU00737.1"/>
    </source>
</evidence>
<evidence type="ECO:0000256" key="1">
    <source>
        <dbReference type="ARBA" id="ARBA00022679"/>
    </source>
</evidence>
<dbReference type="Gene3D" id="3.40.630.30">
    <property type="match status" value="1"/>
</dbReference>
<proteinExistence type="predicted"/>
<dbReference type="KEGG" id="ccv:CCV52592_0452"/>
<gene>
    <name evidence="4" type="ORF">CCV52592_0452</name>
</gene>
<dbReference type="PROSITE" id="PS51186">
    <property type="entry name" value="GNAT"/>
    <property type="match status" value="1"/>
</dbReference>
<keyword evidence="5" id="KW-1185">Reference proteome</keyword>
<organism evidence="4 5">
    <name type="scientific">Campylobacter curvus (strain 525.92)</name>
    <dbReference type="NCBI Taxonomy" id="360105"/>
    <lineage>
        <taxon>Bacteria</taxon>
        <taxon>Pseudomonadati</taxon>
        <taxon>Campylobacterota</taxon>
        <taxon>Epsilonproteobacteria</taxon>
        <taxon>Campylobacterales</taxon>
        <taxon>Campylobacteraceae</taxon>
        <taxon>Campylobacter</taxon>
    </lineage>
</organism>
<keyword evidence="2" id="KW-0012">Acyltransferase</keyword>
<dbReference type="Proteomes" id="UP000006380">
    <property type="component" value="Chromosome"/>
</dbReference>
<feature type="domain" description="N-acetyltransferase" evidence="3">
    <location>
        <begin position="2"/>
        <end position="141"/>
    </location>
</feature>
<reference evidence="4" key="1">
    <citation type="submission" date="2016-07" db="EMBL/GenBank/DDBJ databases">
        <title>Comparative genomics of the Campylobacter concisus group.</title>
        <authorList>
            <person name="Miller W.G."/>
            <person name="Yee E."/>
            <person name="Chapman M.H."/>
            <person name="Huynh S."/>
            <person name="Bono J.L."/>
            <person name="On S.L.W."/>
            <person name="StLeger J."/>
            <person name="Foster G."/>
            <person name="Parker C.T."/>
        </authorList>
    </citation>
    <scope>NUCLEOTIDE SEQUENCE</scope>
    <source>
        <strain evidence="4">525.92</strain>
    </source>
</reference>
<dbReference type="PANTHER" id="PTHR43626">
    <property type="entry name" value="ACYL-COA N-ACYLTRANSFERASE"/>
    <property type="match status" value="1"/>
</dbReference>
<dbReference type="GO" id="GO:0008080">
    <property type="term" value="F:N-acetyltransferase activity"/>
    <property type="evidence" value="ECO:0007669"/>
    <property type="project" value="InterPro"/>
</dbReference>
<accession>A7GXG7</accession>
<evidence type="ECO:0000256" key="2">
    <source>
        <dbReference type="ARBA" id="ARBA00023315"/>
    </source>
</evidence>
<dbReference type="InterPro" id="IPR000182">
    <property type="entry name" value="GNAT_dom"/>
</dbReference>
<evidence type="ECO:0000259" key="3">
    <source>
        <dbReference type="PROSITE" id="PS51186"/>
    </source>
</evidence>
<dbReference type="RefSeq" id="WP_009650212.1">
    <property type="nucleotide sequence ID" value="NC_009715.2"/>
</dbReference>
<dbReference type="InterPro" id="IPR016181">
    <property type="entry name" value="Acyl_CoA_acyltransferase"/>
</dbReference>
<evidence type="ECO:0000313" key="5">
    <source>
        <dbReference type="Proteomes" id="UP000006380"/>
    </source>
</evidence>
<sequence length="152" mass="17332">MIELRKPKPKDVALMQALVAPEVAKGVILPRSDDEISTNIRSYILACEGERIVGFCALHIHAVCLAEIRSLIVSEDMRGQGVGTMMVKKLLEEAKFYEISKIFTLTYQRSFFERLGFHEIPKSELPTQKIWADCIKCKHFPVCNEIALIYNF</sequence>
<dbReference type="GO" id="GO:0005737">
    <property type="term" value="C:cytoplasm"/>
    <property type="evidence" value="ECO:0007669"/>
    <property type="project" value="TreeGrafter"/>
</dbReference>
<dbReference type="Pfam" id="PF00583">
    <property type="entry name" value="Acetyltransf_1"/>
    <property type="match status" value="1"/>
</dbReference>
<dbReference type="SUPFAM" id="SSF55729">
    <property type="entry name" value="Acyl-CoA N-acyltransferases (Nat)"/>
    <property type="match status" value="1"/>
</dbReference>
<dbReference type="PANTHER" id="PTHR43626:SF4">
    <property type="entry name" value="GCN5-RELATED N-ACETYLTRANSFERASE 2, CHLOROPLASTIC"/>
    <property type="match status" value="1"/>
</dbReference>
<dbReference type="EMBL" id="CP000767">
    <property type="protein sequence ID" value="EAU00737.1"/>
    <property type="molecule type" value="Genomic_DNA"/>
</dbReference>
<keyword evidence="1" id="KW-0808">Transferase</keyword>
<dbReference type="InterPro" id="IPR045039">
    <property type="entry name" value="NSI-like"/>
</dbReference>
<dbReference type="AlphaFoldDB" id="A7GXG7"/>
<dbReference type="OrthoDB" id="9793138at2"/>
<dbReference type="STRING" id="360105.CCV52592_0452"/>
<dbReference type="CDD" id="cd04301">
    <property type="entry name" value="NAT_SF"/>
    <property type="match status" value="1"/>
</dbReference>
<dbReference type="HOGENOM" id="CLU_119519_0_0_7"/>
<dbReference type="NCBIfam" id="NF005840">
    <property type="entry name" value="PRK07757.1"/>
    <property type="match status" value="1"/>
</dbReference>
<name>A7GXG7_CAMC5</name>